<evidence type="ECO:0000313" key="2">
    <source>
        <dbReference type="Proteomes" id="UP000325081"/>
    </source>
</evidence>
<keyword evidence="1" id="KW-0378">Hydrolase</keyword>
<dbReference type="Proteomes" id="UP000325081">
    <property type="component" value="Unassembled WGS sequence"/>
</dbReference>
<dbReference type="GO" id="GO:0008233">
    <property type="term" value="F:peptidase activity"/>
    <property type="evidence" value="ECO:0007669"/>
    <property type="project" value="UniProtKB-KW"/>
</dbReference>
<keyword evidence="1" id="KW-0645">Protease</keyword>
<name>A0A5A7PKX1_STRAF</name>
<accession>A0A5A7PKX1</accession>
<sequence length="225" mass="25784">MDRINLHISKKLWRIEIVMLLRGLRLSRRSYLTMLRSLSWIAAEIFLGHWVWKRIWWMALRYKLEMLKDPLRALLILLHLRTRSQPRPRGSAQGFHKWEDRELPCYVTSFITIVILGVGLNAKTDHTRNPSSWNLPSLLSPIEVARKVLLTLPNQCGSLRNIVIPADKTSAQPESRLYGEQNMDAGSTGVKGSTIRKICSSAQPESRLYGEQNIDVGSTEVEAQQ</sequence>
<keyword evidence="2" id="KW-1185">Reference proteome</keyword>
<gene>
    <name evidence="1" type="ORF">STAS_09415</name>
</gene>
<organism evidence="1 2">
    <name type="scientific">Striga asiatica</name>
    <name type="common">Asiatic witchweed</name>
    <name type="synonym">Buchnera asiatica</name>
    <dbReference type="NCBI Taxonomy" id="4170"/>
    <lineage>
        <taxon>Eukaryota</taxon>
        <taxon>Viridiplantae</taxon>
        <taxon>Streptophyta</taxon>
        <taxon>Embryophyta</taxon>
        <taxon>Tracheophyta</taxon>
        <taxon>Spermatophyta</taxon>
        <taxon>Magnoliopsida</taxon>
        <taxon>eudicotyledons</taxon>
        <taxon>Gunneridae</taxon>
        <taxon>Pentapetalae</taxon>
        <taxon>asterids</taxon>
        <taxon>lamiids</taxon>
        <taxon>Lamiales</taxon>
        <taxon>Orobanchaceae</taxon>
        <taxon>Buchnereae</taxon>
        <taxon>Striga</taxon>
    </lineage>
</organism>
<protein>
    <submittedName>
        <fullName evidence="1">26S protease regulatory subunit 10B</fullName>
    </submittedName>
</protein>
<comment type="caution">
    <text evidence="1">The sequence shown here is derived from an EMBL/GenBank/DDBJ whole genome shotgun (WGS) entry which is preliminary data.</text>
</comment>
<reference evidence="2" key="1">
    <citation type="journal article" date="2019" name="Curr. Biol.">
        <title>Genome Sequence of Striga asiatica Provides Insight into the Evolution of Plant Parasitism.</title>
        <authorList>
            <person name="Yoshida S."/>
            <person name="Kim S."/>
            <person name="Wafula E.K."/>
            <person name="Tanskanen J."/>
            <person name="Kim Y.M."/>
            <person name="Honaas L."/>
            <person name="Yang Z."/>
            <person name="Spallek T."/>
            <person name="Conn C.E."/>
            <person name="Ichihashi Y."/>
            <person name="Cheong K."/>
            <person name="Cui S."/>
            <person name="Der J.P."/>
            <person name="Gundlach H."/>
            <person name="Jiao Y."/>
            <person name="Hori C."/>
            <person name="Ishida J.K."/>
            <person name="Kasahara H."/>
            <person name="Kiba T."/>
            <person name="Kim M.S."/>
            <person name="Koo N."/>
            <person name="Laohavisit A."/>
            <person name="Lee Y.H."/>
            <person name="Lumba S."/>
            <person name="McCourt P."/>
            <person name="Mortimer J.C."/>
            <person name="Mutuku J.M."/>
            <person name="Nomura T."/>
            <person name="Sasaki-Sekimoto Y."/>
            <person name="Seto Y."/>
            <person name="Wang Y."/>
            <person name="Wakatake T."/>
            <person name="Sakakibara H."/>
            <person name="Demura T."/>
            <person name="Yamaguchi S."/>
            <person name="Yoneyama K."/>
            <person name="Manabe R.I."/>
            <person name="Nelson D.C."/>
            <person name="Schulman A.H."/>
            <person name="Timko M.P."/>
            <person name="dePamphilis C.W."/>
            <person name="Choi D."/>
            <person name="Shirasu K."/>
        </authorList>
    </citation>
    <scope>NUCLEOTIDE SEQUENCE [LARGE SCALE GENOMIC DNA]</scope>
    <source>
        <strain evidence="2">cv. UVA1</strain>
    </source>
</reference>
<dbReference type="AlphaFoldDB" id="A0A5A7PKX1"/>
<proteinExistence type="predicted"/>
<dbReference type="EMBL" id="BKCP01004738">
    <property type="protein sequence ID" value="GER33291.1"/>
    <property type="molecule type" value="Genomic_DNA"/>
</dbReference>
<evidence type="ECO:0000313" key="1">
    <source>
        <dbReference type="EMBL" id="GER33291.1"/>
    </source>
</evidence>
<dbReference type="GO" id="GO:0006508">
    <property type="term" value="P:proteolysis"/>
    <property type="evidence" value="ECO:0007669"/>
    <property type="project" value="UniProtKB-KW"/>
</dbReference>